<proteinExistence type="predicted"/>
<sequence>MRSPILRTLALAAVAGSMLLTACTTTGEKDTAPKPSARAALDADVNATLNRLYKISPDAREMVAKAAGVLVFPSVVGGSFVVGAEYGRGALLQHGRIQGYYSLGAGSLGWQIGAQSKAIIYVFNTSDALQKFLSSEGWVAGVDATVAVAHIGANGSIDTETAKQPVVGFVMSNAGLEAGVSLQGSKITKIKL</sequence>
<accession>A0A369ANA6</accession>
<gene>
    <name evidence="3" type="ORF">DFR45_102271</name>
</gene>
<feature type="domain" description="Ysc84 actin-binding" evidence="2">
    <location>
        <begin position="105"/>
        <end position="189"/>
    </location>
</feature>
<dbReference type="InterPro" id="IPR007461">
    <property type="entry name" value="Ysc84_actin-binding"/>
</dbReference>
<feature type="signal peptide" evidence="1">
    <location>
        <begin position="1"/>
        <end position="22"/>
    </location>
</feature>
<name>A0A369ANA6_9BURK</name>
<protein>
    <submittedName>
        <fullName evidence="3">Las17-binding protein actin regulator</fullName>
    </submittedName>
</protein>
<dbReference type="AlphaFoldDB" id="A0A369ANA6"/>
<organism evidence="3 4">
    <name type="scientific">Extensimonas vulgaris</name>
    <dbReference type="NCBI Taxonomy" id="1031594"/>
    <lineage>
        <taxon>Bacteria</taxon>
        <taxon>Pseudomonadati</taxon>
        <taxon>Pseudomonadota</taxon>
        <taxon>Betaproteobacteria</taxon>
        <taxon>Burkholderiales</taxon>
        <taxon>Comamonadaceae</taxon>
        <taxon>Extensimonas</taxon>
    </lineage>
</organism>
<evidence type="ECO:0000259" key="2">
    <source>
        <dbReference type="Pfam" id="PF04366"/>
    </source>
</evidence>
<keyword evidence="1" id="KW-0732">Signal</keyword>
<evidence type="ECO:0000313" key="4">
    <source>
        <dbReference type="Proteomes" id="UP000252174"/>
    </source>
</evidence>
<dbReference type="Proteomes" id="UP000252174">
    <property type="component" value="Unassembled WGS sequence"/>
</dbReference>
<evidence type="ECO:0000256" key="1">
    <source>
        <dbReference type="SAM" id="SignalP"/>
    </source>
</evidence>
<dbReference type="CDD" id="cd11524">
    <property type="entry name" value="SYLF"/>
    <property type="match status" value="1"/>
</dbReference>
<reference evidence="3 4" key="1">
    <citation type="submission" date="2018-07" db="EMBL/GenBank/DDBJ databases">
        <title>Genomic Encyclopedia of Type Strains, Phase IV (KMG-IV): sequencing the most valuable type-strain genomes for metagenomic binning, comparative biology and taxonomic classification.</title>
        <authorList>
            <person name="Goeker M."/>
        </authorList>
    </citation>
    <scope>NUCLEOTIDE SEQUENCE [LARGE SCALE GENOMIC DNA]</scope>
    <source>
        <strain evidence="3 4">DSM 100911</strain>
    </source>
</reference>
<feature type="chain" id="PRO_5016795319" evidence="1">
    <location>
        <begin position="23"/>
        <end position="192"/>
    </location>
</feature>
<dbReference type="Pfam" id="PF04366">
    <property type="entry name" value="Ysc84"/>
    <property type="match status" value="1"/>
</dbReference>
<dbReference type="RefSeq" id="WP_114482446.1">
    <property type="nucleotide sequence ID" value="NZ_QPJU01000002.1"/>
</dbReference>
<keyword evidence="4" id="KW-1185">Reference proteome</keyword>
<evidence type="ECO:0000313" key="3">
    <source>
        <dbReference type="EMBL" id="RCX10869.1"/>
    </source>
</evidence>
<dbReference type="EMBL" id="QPJU01000002">
    <property type="protein sequence ID" value="RCX10869.1"/>
    <property type="molecule type" value="Genomic_DNA"/>
</dbReference>
<comment type="caution">
    <text evidence="3">The sequence shown here is derived from an EMBL/GenBank/DDBJ whole genome shotgun (WGS) entry which is preliminary data.</text>
</comment>
<dbReference type="PROSITE" id="PS51257">
    <property type="entry name" value="PROKAR_LIPOPROTEIN"/>
    <property type="match status" value="1"/>
</dbReference>
<dbReference type="OrthoDB" id="198978at2"/>